<evidence type="ECO:0000256" key="2">
    <source>
        <dbReference type="ARBA" id="ARBA00022692"/>
    </source>
</evidence>
<reference evidence="8" key="1">
    <citation type="journal article" date="2019" name="Int. J. Syst. Evol. Microbiol.">
        <title>The Global Catalogue of Microorganisms (GCM) 10K type strain sequencing project: providing services to taxonomists for standard genome sequencing and annotation.</title>
        <authorList>
            <consortium name="The Broad Institute Genomics Platform"/>
            <consortium name="The Broad Institute Genome Sequencing Center for Infectious Disease"/>
            <person name="Wu L."/>
            <person name="Ma J."/>
        </authorList>
    </citation>
    <scope>NUCLEOTIDE SEQUENCE [LARGE SCALE GENOMIC DNA]</scope>
    <source>
        <strain evidence="8">CGMCC 1.12966</strain>
    </source>
</reference>
<evidence type="ECO:0000256" key="1">
    <source>
        <dbReference type="ARBA" id="ARBA00004141"/>
    </source>
</evidence>
<dbReference type="InterPro" id="IPR009908">
    <property type="entry name" value="Methylamine_util_MauE"/>
</dbReference>
<dbReference type="Pfam" id="PF07291">
    <property type="entry name" value="MauE"/>
    <property type="match status" value="1"/>
</dbReference>
<evidence type="ECO:0000259" key="6">
    <source>
        <dbReference type="Pfam" id="PF07291"/>
    </source>
</evidence>
<evidence type="ECO:0000256" key="3">
    <source>
        <dbReference type="ARBA" id="ARBA00022989"/>
    </source>
</evidence>
<proteinExistence type="predicted"/>
<accession>A0ABQ3HW74</accession>
<evidence type="ECO:0000256" key="5">
    <source>
        <dbReference type="SAM" id="Phobius"/>
    </source>
</evidence>
<name>A0ABQ3HW74_9SPHI</name>
<feature type="transmembrane region" description="Helical" evidence="5">
    <location>
        <begin position="94"/>
        <end position="112"/>
    </location>
</feature>
<dbReference type="EMBL" id="BNAF01000005">
    <property type="protein sequence ID" value="GHE33650.1"/>
    <property type="molecule type" value="Genomic_DNA"/>
</dbReference>
<evidence type="ECO:0000256" key="4">
    <source>
        <dbReference type="ARBA" id="ARBA00023136"/>
    </source>
</evidence>
<comment type="subcellular location">
    <subcellularLocation>
        <location evidence="1">Membrane</location>
        <topology evidence="1">Multi-pass membrane protein</topology>
    </subcellularLocation>
</comment>
<sequence>MVANKAANPFKFFPGLSLRQEMETTIGNTDFYTTFARINNINVIVMKIIKFIFSLLFGLMFINAGLNKFFNYMPMPALTPEQAEIFAAIERLKWIIPLVGLVEIVGGILFIFPRTRALGSVVILPVMIGIVVHNSTFEPSGLAISLPLLLINIWMIIDNRTKFRHLLDKN</sequence>
<organism evidence="7 8">
    <name type="scientific">Sphingobacterium griseoflavum</name>
    <dbReference type="NCBI Taxonomy" id="1474952"/>
    <lineage>
        <taxon>Bacteria</taxon>
        <taxon>Pseudomonadati</taxon>
        <taxon>Bacteroidota</taxon>
        <taxon>Sphingobacteriia</taxon>
        <taxon>Sphingobacteriales</taxon>
        <taxon>Sphingobacteriaceae</taxon>
        <taxon>Sphingobacterium</taxon>
    </lineage>
</organism>
<comment type="caution">
    <text evidence="7">The sequence shown here is derived from an EMBL/GenBank/DDBJ whole genome shotgun (WGS) entry which is preliminary data.</text>
</comment>
<keyword evidence="8" id="KW-1185">Reference proteome</keyword>
<gene>
    <name evidence="7" type="ORF">GCM10017764_16060</name>
</gene>
<evidence type="ECO:0000313" key="7">
    <source>
        <dbReference type="EMBL" id="GHE33650.1"/>
    </source>
</evidence>
<evidence type="ECO:0000313" key="8">
    <source>
        <dbReference type="Proteomes" id="UP000620550"/>
    </source>
</evidence>
<feature type="transmembrane region" description="Helical" evidence="5">
    <location>
        <begin position="117"/>
        <end position="134"/>
    </location>
</feature>
<dbReference type="Proteomes" id="UP000620550">
    <property type="component" value="Unassembled WGS sequence"/>
</dbReference>
<feature type="transmembrane region" description="Helical" evidence="5">
    <location>
        <begin position="140"/>
        <end position="157"/>
    </location>
</feature>
<keyword evidence="4 5" id="KW-0472">Membrane</keyword>
<keyword evidence="2 5" id="KW-0812">Transmembrane</keyword>
<keyword evidence="3 5" id="KW-1133">Transmembrane helix</keyword>
<protein>
    <recommendedName>
        <fullName evidence="6">Methylamine utilisation protein MauE domain-containing protein</fullName>
    </recommendedName>
</protein>
<feature type="domain" description="Methylamine utilisation protein MauE" evidence="6">
    <location>
        <begin position="46"/>
        <end position="131"/>
    </location>
</feature>
<feature type="transmembrane region" description="Helical" evidence="5">
    <location>
        <begin position="48"/>
        <end position="66"/>
    </location>
</feature>